<dbReference type="SUPFAM" id="SSF51011">
    <property type="entry name" value="Glycosyl hydrolase domain"/>
    <property type="match status" value="1"/>
</dbReference>
<dbReference type="Gene3D" id="2.60.40.10">
    <property type="entry name" value="Immunoglobulins"/>
    <property type="match status" value="1"/>
</dbReference>
<feature type="active site" description="Proton donor" evidence="12">
    <location>
        <position position="356"/>
    </location>
</feature>
<dbReference type="Pfam" id="PF02806">
    <property type="entry name" value="Alpha-amylase_C"/>
    <property type="match status" value="1"/>
</dbReference>
<dbReference type="NCBIfam" id="TIGR01515">
    <property type="entry name" value="branching_enzym"/>
    <property type="match status" value="1"/>
</dbReference>
<evidence type="ECO:0000259" key="13">
    <source>
        <dbReference type="SMART" id="SM00642"/>
    </source>
</evidence>
<keyword evidence="7" id="KW-0328">Glycosyltransferase</keyword>
<evidence type="ECO:0000256" key="11">
    <source>
        <dbReference type="NCBIfam" id="TIGR01515"/>
    </source>
</evidence>
<evidence type="ECO:0000313" key="17">
    <source>
        <dbReference type="Proteomes" id="UP000183039"/>
    </source>
</evidence>
<reference evidence="14 16" key="2">
    <citation type="submission" date="2015-12" db="EMBL/GenBank/DDBJ databases">
        <authorList>
            <person name="Lauer A."/>
            <person name="Humrighouse B."/>
            <person name="Loparev V."/>
            <person name="Shewmaker P.L."/>
            <person name="Whitney A.M."/>
            <person name="McLaughlin R.W."/>
        </authorList>
    </citation>
    <scope>NUCLEOTIDE SEQUENCE [LARGE SCALE GENOMIC DNA]</scope>
    <source>
        <strain evidence="14 16">LMG 23085</strain>
    </source>
</reference>
<feature type="active site" description="Nucleophile" evidence="12">
    <location>
        <position position="305"/>
    </location>
</feature>
<comment type="similarity">
    <text evidence="4">Belongs to the glycosyl hydrolase 13 family. GlgB subfamily.</text>
</comment>
<evidence type="ECO:0000256" key="3">
    <source>
        <dbReference type="ARBA" id="ARBA00004964"/>
    </source>
</evidence>
<accession>A0A0S3K7K3</accession>
<dbReference type="GO" id="GO:0003844">
    <property type="term" value="F:1,4-alpha-glucan branching enzyme activity"/>
    <property type="evidence" value="ECO:0007669"/>
    <property type="project" value="UniProtKB-UniRule"/>
</dbReference>
<dbReference type="Proteomes" id="UP000183039">
    <property type="component" value="Unassembled WGS sequence"/>
</dbReference>
<dbReference type="SMART" id="SM00642">
    <property type="entry name" value="Aamy"/>
    <property type="match status" value="1"/>
</dbReference>
<feature type="domain" description="Glycosyl hydrolase family 13 catalytic" evidence="13">
    <location>
        <begin position="118"/>
        <end position="506"/>
    </location>
</feature>
<evidence type="ECO:0000313" key="15">
    <source>
        <dbReference type="EMBL" id="OJG93196.1"/>
    </source>
</evidence>
<dbReference type="SUPFAM" id="SSF51445">
    <property type="entry name" value="(Trans)glycosidases"/>
    <property type="match status" value="1"/>
</dbReference>
<dbReference type="CDD" id="cd11322">
    <property type="entry name" value="AmyAc_Glg_BE"/>
    <property type="match status" value="1"/>
</dbReference>
<dbReference type="Gene3D" id="2.60.40.1180">
    <property type="entry name" value="Golgi alpha-mannosidase II"/>
    <property type="match status" value="1"/>
</dbReference>
<dbReference type="InterPro" id="IPR006407">
    <property type="entry name" value="GlgB"/>
</dbReference>
<dbReference type="OrthoDB" id="9800174at2"/>
<dbReference type="RefSeq" id="WP_071876288.1">
    <property type="nucleotide sequence ID" value="NZ_JXLC01000002.1"/>
</dbReference>
<evidence type="ECO:0000256" key="5">
    <source>
        <dbReference type="ARBA" id="ARBA00012541"/>
    </source>
</evidence>
<dbReference type="KEGG" id="ess:ATZ33_02140"/>
<name>A0A0S3K7K3_9ENTE</name>
<dbReference type="NCBIfam" id="NF008967">
    <property type="entry name" value="PRK12313.1"/>
    <property type="match status" value="1"/>
</dbReference>
<evidence type="ECO:0000256" key="8">
    <source>
        <dbReference type="ARBA" id="ARBA00022679"/>
    </source>
</evidence>
<dbReference type="PANTHER" id="PTHR43651">
    <property type="entry name" value="1,4-ALPHA-GLUCAN-BRANCHING ENZYME"/>
    <property type="match status" value="1"/>
</dbReference>
<evidence type="ECO:0000256" key="6">
    <source>
        <dbReference type="ARBA" id="ARBA00022600"/>
    </source>
</evidence>
<dbReference type="SUPFAM" id="SSF81296">
    <property type="entry name" value="E set domains"/>
    <property type="match status" value="1"/>
</dbReference>
<keyword evidence="16" id="KW-1185">Reference proteome</keyword>
<dbReference type="InterPro" id="IPR044143">
    <property type="entry name" value="GlgB_N_E_set_prok"/>
</dbReference>
<dbReference type="GO" id="GO:0043169">
    <property type="term" value="F:cation binding"/>
    <property type="evidence" value="ECO:0007669"/>
    <property type="project" value="InterPro"/>
</dbReference>
<keyword evidence="10" id="KW-0119">Carbohydrate metabolism</keyword>
<dbReference type="InterPro" id="IPR014756">
    <property type="entry name" value="Ig_E-set"/>
</dbReference>
<evidence type="ECO:0000256" key="10">
    <source>
        <dbReference type="ARBA" id="ARBA00023277"/>
    </source>
</evidence>
<dbReference type="EMBL" id="CP013614">
    <property type="protein sequence ID" value="ALS00216.1"/>
    <property type="molecule type" value="Genomic_DNA"/>
</dbReference>
<dbReference type="GO" id="GO:0005978">
    <property type="term" value="P:glycogen biosynthetic process"/>
    <property type="evidence" value="ECO:0007669"/>
    <property type="project" value="UniProtKB-UniRule"/>
</dbReference>
<dbReference type="GO" id="GO:0004553">
    <property type="term" value="F:hydrolase activity, hydrolyzing O-glycosyl compounds"/>
    <property type="evidence" value="ECO:0007669"/>
    <property type="project" value="InterPro"/>
</dbReference>
<dbReference type="InterPro" id="IPR017853">
    <property type="entry name" value="GH"/>
</dbReference>
<evidence type="ECO:0000256" key="7">
    <source>
        <dbReference type="ARBA" id="ARBA00022676"/>
    </source>
</evidence>
<dbReference type="InterPro" id="IPR013780">
    <property type="entry name" value="Glyco_hydro_b"/>
</dbReference>
<dbReference type="Proteomes" id="UP000065511">
    <property type="component" value="Chromosome"/>
</dbReference>
<gene>
    <name evidence="14" type="ORF">ATZ33_02140</name>
    <name evidence="15" type="ORF">RV15_GL001228</name>
</gene>
<evidence type="ECO:0000256" key="1">
    <source>
        <dbReference type="ARBA" id="ARBA00000826"/>
    </source>
</evidence>
<evidence type="ECO:0000313" key="14">
    <source>
        <dbReference type="EMBL" id="ALS00216.1"/>
    </source>
</evidence>
<proteinExistence type="inferred from homology"/>
<dbReference type="InterPro" id="IPR004193">
    <property type="entry name" value="Glyco_hydro_13_N"/>
</dbReference>
<dbReference type="GO" id="GO:0005829">
    <property type="term" value="C:cytosol"/>
    <property type="evidence" value="ECO:0007669"/>
    <property type="project" value="TreeGrafter"/>
</dbReference>
<keyword evidence="6" id="KW-0321">Glycogen metabolism</keyword>
<evidence type="ECO:0000313" key="16">
    <source>
        <dbReference type="Proteomes" id="UP000065511"/>
    </source>
</evidence>
<organism evidence="15 17">
    <name type="scientific">Enterococcus silesiacus</name>
    <dbReference type="NCBI Taxonomy" id="332949"/>
    <lineage>
        <taxon>Bacteria</taxon>
        <taxon>Bacillati</taxon>
        <taxon>Bacillota</taxon>
        <taxon>Bacilli</taxon>
        <taxon>Lactobacillales</taxon>
        <taxon>Enterococcaceae</taxon>
        <taxon>Enterococcus</taxon>
    </lineage>
</organism>
<dbReference type="AlphaFoldDB" id="A0A0S3K7K3"/>
<protein>
    <recommendedName>
        <fullName evidence="5 11">1,4-alpha-glucan branching enzyme</fullName>
        <ecNumber evidence="5 11">2.4.1.18</ecNumber>
    </recommendedName>
</protein>
<dbReference type="InterPro" id="IPR006048">
    <property type="entry name" value="A-amylase/branching_C"/>
</dbReference>
<dbReference type="Pfam" id="PF00128">
    <property type="entry name" value="Alpha-amylase"/>
    <property type="match status" value="1"/>
</dbReference>
<dbReference type="EC" id="2.4.1.18" evidence="5 11"/>
<dbReference type="InterPro" id="IPR037439">
    <property type="entry name" value="Branching_enzy"/>
</dbReference>
<evidence type="ECO:0000256" key="9">
    <source>
        <dbReference type="ARBA" id="ARBA00023056"/>
    </source>
</evidence>
<dbReference type="PIRSF" id="PIRSF000463">
    <property type="entry name" value="GlgB"/>
    <property type="match status" value="1"/>
</dbReference>
<dbReference type="CDD" id="cd02855">
    <property type="entry name" value="E_set_GBE_prok_N"/>
    <property type="match status" value="1"/>
</dbReference>
<dbReference type="PANTHER" id="PTHR43651:SF3">
    <property type="entry name" value="1,4-ALPHA-GLUCAN-BRANCHING ENZYME"/>
    <property type="match status" value="1"/>
</dbReference>
<dbReference type="EMBL" id="JXLC01000002">
    <property type="protein sequence ID" value="OJG93196.1"/>
    <property type="molecule type" value="Genomic_DNA"/>
</dbReference>
<evidence type="ECO:0000256" key="4">
    <source>
        <dbReference type="ARBA" id="ARBA00009000"/>
    </source>
</evidence>
<dbReference type="InterPro" id="IPR013783">
    <property type="entry name" value="Ig-like_fold"/>
</dbReference>
<keyword evidence="8" id="KW-0808">Transferase</keyword>
<comment type="pathway">
    <text evidence="3">Glycan biosynthesis; glycogen biosynthesis.</text>
</comment>
<dbReference type="Pfam" id="PF02922">
    <property type="entry name" value="CBM_48"/>
    <property type="match status" value="1"/>
</dbReference>
<reference evidence="15 17" key="1">
    <citation type="submission" date="2014-12" db="EMBL/GenBank/DDBJ databases">
        <title>Draft genome sequences of 29 type strains of Enterococci.</title>
        <authorList>
            <person name="Zhong Z."/>
            <person name="Sun Z."/>
            <person name="Liu W."/>
            <person name="Zhang W."/>
            <person name="Zhang H."/>
        </authorList>
    </citation>
    <scope>NUCLEOTIDE SEQUENCE [LARGE SCALE GENOMIC DNA]</scope>
    <source>
        <strain evidence="15 17">DSM 22801</strain>
    </source>
</reference>
<comment type="function">
    <text evidence="2">Catalyzes the formation of the alpha-1,6-glucosidic linkages in glycogen by scission of a 1,4-alpha-linked oligosaccharide from growing alpha-1,4-glucan chains and the subsequent attachment of the oligosaccharide to the alpha-1,6 position.</text>
</comment>
<comment type="catalytic activity">
    <reaction evidence="1">
        <text>Transfers a segment of a (1-&gt;4)-alpha-D-glucan chain to a primary hydroxy group in a similar glucan chain.</text>
        <dbReference type="EC" id="2.4.1.18"/>
    </reaction>
</comment>
<keyword evidence="9" id="KW-0320">Glycogen biosynthesis</keyword>
<dbReference type="InterPro" id="IPR006047">
    <property type="entry name" value="GH13_cat_dom"/>
</dbReference>
<evidence type="ECO:0000256" key="12">
    <source>
        <dbReference type="PIRSR" id="PIRSR000463-1"/>
    </source>
</evidence>
<dbReference type="Gene3D" id="3.20.20.80">
    <property type="entry name" value="Glycosidases"/>
    <property type="match status" value="1"/>
</dbReference>
<evidence type="ECO:0000256" key="2">
    <source>
        <dbReference type="ARBA" id="ARBA00002953"/>
    </source>
</evidence>
<sequence length="641" mass="75718">MSNEKSQIELFQTGENFYSQRYFGSHQVIHGEQEGYTFRVWAPNAQEVWLVGDFNNWDRSLPMEKEEQFGVWKIFTQRAKEGDFYKYLVKQIEGRELYKIDPFAVSFEKRPNVAAMVQTIPEKKWRDDDWQNQNKRSNHFKRPLTIYEVHASSWQCEADGTPYTFKKLKDTLIPYVKKMGFSHIEFMPLMEHPLGESWGYQLIGYFALSLYYGTAAEFQEFVETCHLNDIGVIVDWVPGHFCINDDALAYYDGTPQFEYTDPIQAKNIRWGSLNFDLSKPQVQSFLISSALYWIETFHIDGIRVDAVSNMIYLDYDEGPVLFDQEGGNRNWAGFYFLQKLNAVIKRTHPEVIMIAEESSSETKITGTVESGALGFDYKWNLGWMNDTLRFYAMDAVFRKYNFHLLTFSFMYMMNENYILPLSHDEVVHGKRSLLHKMWGDRYKQFSQLRNLYVYLMTHPGKKLLFMGSEWGQFLEWKSNESLEWIDLDDEMNRSMQYFTKTLNHFYKMEKALWELDHSSETIEMIDADNNEETVLSFIRKGKEKKDFLIIILNFSPIERQNFTVGVPFQGTYEEVLNTEMKEFGGTWIEPNQISQTRKEPFKQFDYQIQTIVPALGAIILKPKVINTRIKRIKNQFSEKIR</sequence>